<evidence type="ECO:0000256" key="1">
    <source>
        <dbReference type="SAM" id="Phobius"/>
    </source>
</evidence>
<evidence type="ECO:0000313" key="2">
    <source>
        <dbReference type="EMBL" id="TPG28645.1"/>
    </source>
</evidence>
<feature type="transmembrane region" description="Helical" evidence="1">
    <location>
        <begin position="6"/>
        <end position="22"/>
    </location>
</feature>
<keyword evidence="1" id="KW-0812">Transmembrane</keyword>
<keyword evidence="1" id="KW-0472">Membrane</keyword>
<feature type="transmembrane region" description="Helical" evidence="1">
    <location>
        <begin position="42"/>
        <end position="58"/>
    </location>
</feature>
<dbReference type="EMBL" id="RCZI01000002">
    <property type="protein sequence ID" value="TPG28645.1"/>
    <property type="molecule type" value="Genomic_DNA"/>
</dbReference>
<organism evidence="2 3">
    <name type="scientific">Variovorax guangxiensis</name>
    <dbReference type="NCBI Taxonomy" id="1775474"/>
    <lineage>
        <taxon>Bacteria</taxon>
        <taxon>Pseudomonadati</taxon>
        <taxon>Pseudomonadota</taxon>
        <taxon>Betaproteobacteria</taxon>
        <taxon>Burkholderiales</taxon>
        <taxon>Comamonadaceae</taxon>
        <taxon>Variovorax</taxon>
    </lineage>
</organism>
<comment type="caution">
    <text evidence="2">The sequence shown here is derived from an EMBL/GenBank/DDBJ whole genome shotgun (WGS) entry which is preliminary data.</text>
</comment>
<dbReference type="Pfam" id="PF11804">
    <property type="entry name" value="DUF3325"/>
    <property type="match status" value="1"/>
</dbReference>
<dbReference type="RefSeq" id="WP_140840348.1">
    <property type="nucleotide sequence ID" value="NZ_RCZI01000002.1"/>
</dbReference>
<dbReference type="InterPro" id="IPR021762">
    <property type="entry name" value="DUF3325"/>
</dbReference>
<evidence type="ECO:0000313" key="3">
    <source>
        <dbReference type="Proteomes" id="UP000319212"/>
    </source>
</evidence>
<dbReference type="AlphaFoldDB" id="A0A502DT42"/>
<protein>
    <submittedName>
        <fullName evidence="2">DUF3325 domain-containing protein</fullName>
    </submittedName>
</protein>
<accession>A0A502DT42</accession>
<dbReference type="Proteomes" id="UP000319212">
    <property type="component" value="Unassembled WGS sequence"/>
</dbReference>
<gene>
    <name evidence="2" type="ORF">EAH82_07550</name>
</gene>
<proteinExistence type="predicted"/>
<reference evidence="2 3" key="1">
    <citation type="journal article" date="2019" name="Environ. Microbiol.">
        <title>Species interactions and distinct microbial communities in high Arctic permafrost affected cryosols are associated with the CH4 and CO2 gas fluxes.</title>
        <authorList>
            <person name="Altshuler I."/>
            <person name="Hamel J."/>
            <person name="Turney S."/>
            <person name="Magnuson E."/>
            <person name="Levesque R."/>
            <person name="Greer C."/>
            <person name="Whyte L.G."/>
        </authorList>
    </citation>
    <scope>NUCLEOTIDE SEQUENCE [LARGE SCALE GENOMIC DNA]</scope>
    <source>
        <strain evidence="2 3">S06.C</strain>
    </source>
</reference>
<keyword evidence="1" id="KW-1133">Transmembrane helix</keyword>
<feature type="transmembrane region" description="Helical" evidence="1">
    <location>
        <begin position="64"/>
        <end position="86"/>
    </location>
</feature>
<name>A0A502DT42_9BURK</name>
<sequence>MVTALALLGLCVPGMMAIALAMERHHDVLARRWRGRRARCMLRLFGWVVLGSALLYAVDRVGRVQGLILWLGMLTPSAVGVVGLIAGRHARATHRATHG</sequence>